<evidence type="ECO:0000313" key="4">
    <source>
        <dbReference type="Proteomes" id="UP000675781"/>
    </source>
</evidence>
<reference evidence="3" key="1">
    <citation type="submission" date="2021-04" db="EMBL/GenBank/DDBJ databases">
        <title>Genome based classification of Actinospica acidithermotolerans sp. nov., an actinobacterium isolated from an Indonesian hot spring.</title>
        <authorList>
            <person name="Kusuma A.B."/>
            <person name="Putra K.E."/>
            <person name="Nafisah S."/>
            <person name="Loh J."/>
            <person name="Nouioui I."/>
            <person name="Goodfellow M."/>
        </authorList>
    </citation>
    <scope>NUCLEOTIDE SEQUENCE</scope>
    <source>
        <strain evidence="3">CSCA 57</strain>
    </source>
</reference>
<dbReference type="InterPro" id="IPR042001">
    <property type="entry name" value="Sortase_F"/>
</dbReference>
<dbReference type="InterPro" id="IPR023365">
    <property type="entry name" value="Sortase_dom-sf"/>
</dbReference>
<dbReference type="Proteomes" id="UP000675781">
    <property type="component" value="Unassembled WGS sequence"/>
</dbReference>
<evidence type="ECO:0000256" key="1">
    <source>
        <dbReference type="ARBA" id="ARBA00022801"/>
    </source>
</evidence>
<feature type="compositionally biased region" description="Low complexity" evidence="2">
    <location>
        <begin position="61"/>
        <end position="76"/>
    </location>
</feature>
<keyword evidence="1" id="KW-0378">Hydrolase</keyword>
<keyword evidence="4" id="KW-1185">Reference proteome</keyword>
<dbReference type="EMBL" id="JAGSOG010000065">
    <property type="protein sequence ID" value="MBR7834657.1"/>
    <property type="molecule type" value="Genomic_DNA"/>
</dbReference>
<gene>
    <name evidence="3" type="ORF">KDL01_15390</name>
</gene>
<dbReference type="Pfam" id="PF04203">
    <property type="entry name" value="Sortase"/>
    <property type="match status" value="1"/>
</dbReference>
<dbReference type="InterPro" id="IPR005754">
    <property type="entry name" value="Sortase"/>
</dbReference>
<dbReference type="GO" id="GO:0016787">
    <property type="term" value="F:hydrolase activity"/>
    <property type="evidence" value="ECO:0007669"/>
    <property type="project" value="UniProtKB-KW"/>
</dbReference>
<dbReference type="SUPFAM" id="SSF63817">
    <property type="entry name" value="Sortase"/>
    <property type="match status" value="1"/>
</dbReference>
<protein>
    <submittedName>
        <fullName evidence="3">Class F sortase</fullName>
    </submittedName>
</protein>
<dbReference type="Gene3D" id="2.40.260.10">
    <property type="entry name" value="Sortase"/>
    <property type="match status" value="1"/>
</dbReference>
<proteinExistence type="predicted"/>
<evidence type="ECO:0000313" key="3">
    <source>
        <dbReference type="EMBL" id="MBR7834657.1"/>
    </source>
</evidence>
<sequence>MRTRHIAQHALPARRALSILAMVLGVGVVIAGGIEFGEHMAGANRNAALSAKFPTQSASDATGSGQGATSPAATASTASSAHVTPIRIRIAALGVDAVIQKLYLTSTGTLSVPTQTNQAGWYTGGAVPGQPGPAVIAGHLDSMSGAAVFYGLDRLQPGDVIIIELSTKQTVRYAVTGTQVTLKTQFPTAEVYGPTPDAELRLVTCTGDLVDGSYLDNLIVFATLKP</sequence>
<accession>A0A941IQW4</accession>
<dbReference type="RefSeq" id="WP_212529176.1">
    <property type="nucleotide sequence ID" value="NZ_JAGSOG010000065.1"/>
</dbReference>
<dbReference type="AlphaFoldDB" id="A0A941IQW4"/>
<dbReference type="CDD" id="cd05829">
    <property type="entry name" value="Sortase_F"/>
    <property type="match status" value="1"/>
</dbReference>
<name>A0A941IQW4_9ACTN</name>
<organism evidence="3 4">
    <name type="scientific">Actinospica durhamensis</name>
    <dbReference type="NCBI Taxonomy" id="1508375"/>
    <lineage>
        <taxon>Bacteria</taxon>
        <taxon>Bacillati</taxon>
        <taxon>Actinomycetota</taxon>
        <taxon>Actinomycetes</taxon>
        <taxon>Catenulisporales</taxon>
        <taxon>Actinospicaceae</taxon>
        <taxon>Actinospica</taxon>
    </lineage>
</organism>
<comment type="caution">
    <text evidence="3">The sequence shown here is derived from an EMBL/GenBank/DDBJ whole genome shotgun (WGS) entry which is preliminary data.</text>
</comment>
<feature type="region of interest" description="Disordered" evidence="2">
    <location>
        <begin position="56"/>
        <end position="76"/>
    </location>
</feature>
<evidence type="ECO:0000256" key="2">
    <source>
        <dbReference type="SAM" id="MobiDB-lite"/>
    </source>
</evidence>